<evidence type="ECO:0000313" key="2">
    <source>
        <dbReference type="EMBL" id="PPJ53350.1"/>
    </source>
</evidence>
<sequence length="129" mass="12625">MRFFDLSASAIAAAALLQGAVAAEQPQGYGAGEATTSAVTTYYTTMTVYRVATTVTATRNGSLTAYPTTGGPTTLVASATIPSYGNGTTVHPGAAPTTGVEASQGGASGLQVCSMGVALAAGVVGLLFI</sequence>
<organism evidence="2 3">
    <name type="scientific">Cercospora berteroae</name>
    <dbReference type="NCBI Taxonomy" id="357750"/>
    <lineage>
        <taxon>Eukaryota</taxon>
        <taxon>Fungi</taxon>
        <taxon>Dikarya</taxon>
        <taxon>Ascomycota</taxon>
        <taxon>Pezizomycotina</taxon>
        <taxon>Dothideomycetes</taxon>
        <taxon>Dothideomycetidae</taxon>
        <taxon>Mycosphaerellales</taxon>
        <taxon>Mycosphaerellaceae</taxon>
        <taxon>Cercospora</taxon>
    </lineage>
</organism>
<dbReference type="Proteomes" id="UP000237631">
    <property type="component" value="Unassembled WGS sequence"/>
</dbReference>
<feature type="chain" id="PRO_5015604160" description="Yeast cell wall synthesis Kre9/Knh1 C-terminal domain-containing protein" evidence="1">
    <location>
        <begin position="24"/>
        <end position="129"/>
    </location>
</feature>
<evidence type="ECO:0008006" key="4">
    <source>
        <dbReference type="Google" id="ProtNLM"/>
    </source>
</evidence>
<proteinExistence type="predicted"/>
<dbReference type="OrthoDB" id="3650826at2759"/>
<dbReference type="EMBL" id="PNEN01000579">
    <property type="protein sequence ID" value="PPJ53350.1"/>
    <property type="molecule type" value="Genomic_DNA"/>
</dbReference>
<gene>
    <name evidence="2" type="ORF">CBER1_00949</name>
</gene>
<protein>
    <recommendedName>
        <fullName evidence="4">Yeast cell wall synthesis Kre9/Knh1 C-terminal domain-containing protein</fullName>
    </recommendedName>
</protein>
<evidence type="ECO:0000256" key="1">
    <source>
        <dbReference type="SAM" id="SignalP"/>
    </source>
</evidence>
<accession>A0A2S6C0U9</accession>
<keyword evidence="1" id="KW-0732">Signal</keyword>
<evidence type="ECO:0000313" key="3">
    <source>
        <dbReference type="Proteomes" id="UP000237631"/>
    </source>
</evidence>
<feature type="signal peptide" evidence="1">
    <location>
        <begin position="1"/>
        <end position="23"/>
    </location>
</feature>
<keyword evidence="3" id="KW-1185">Reference proteome</keyword>
<name>A0A2S6C0U9_9PEZI</name>
<comment type="caution">
    <text evidence="2">The sequence shown here is derived from an EMBL/GenBank/DDBJ whole genome shotgun (WGS) entry which is preliminary data.</text>
</comment>
<reference evidence="3" key="1">
    <citation type="journal article" date="2017" name="bioRxiv">
        <title>Conservation of a gene cluster reveals novel cercosporin biosynthetic mechanisms and extends production to the genus Colletotrichum.</title>
        <authorList>
            <person name="de Jonge R."/>
            <person name="Ebert M.K."/>
            <person name="Huitt-Roehl C.R."/>
            <person name="Pal P."/>
            <person name="Suttle J.C."/>
            <person name="Spanner R.E."/>
            <person name="Neubauer J.D."/>
            <person name="Jurick W.M.II."/>
            <person name="Stott K.A."/>
            <person name="Secor G.A."/>
            <person name="Thomma B.P.H.J."/>
            <person name="Van de Peer Y."/>
            <person name="Townsend C.A."/>
            <person name="Bolton M.D."/>
        </authorList>
    </citation>
    <scope>NUCLEOTIDE SEQUENCE [LARGE SCALE GENOMIC DNA]</scope>
    <source>
        <strain evidence="3">CBS538.71</strain>
    </source>
</reference>
<dbReference type="AlphaFoldDB" id="A0A2S6C0U9"/>